<keyword evidence="6" id="KW-1185">Reference proteome</keyword>
<dbReference type="Pfam" id="PF06470">
    <property type="entry name" value="SMC_hinge"/>
    <property type="match status" value="1"/>
</dbReference>
<dbReference type="PANTHER" id="PTHR18937">
    <property type="entry name" value="STRUCTURAL MAINTENANCE OF CHROMOSOMES SMC FAMILY MEMBER"/>
    <property type="match status" value="1"/>
</dbReference>
<evidence type="ECO:0000259" key="5">
    <source>
        <dbReference type="SMART" id="SM00968"/>
    </source>
</evidence>
<dbReference type="GO" id="GO:0005524">
    <property type="term" value="F:ATP binding"/>
    <property type="evidence" value="ECO:0007669"/>
    <property type="project" value="UniProtKB-KW"/>
</dbReference>
<dbReference type="Proteomes" id="UP000887578">
    <property type="component" value="Unplaced"/>
</dbReference>
<name>A0A914PBP2_9BILA</name>
<keyword evidence="2" id="KW-0067">ATP-binding</keyword>
<dbReference type="InterPro" id="IPR036277">
    <property type="entry name" value="SMC_hinge_sf"/>
</dbReference>
<sequence length="265" mass="30731">MQPILQERLAECQQKTDELNNDRNKIGEKLAAAKQKEDEANADLTLTQSQKILMTEEVKRFENRIKSSNEMAEQAKEKIKATEREKETFERQIHLLDREIKDAQAELRNLEPKEPTLADEYARLREQYNAASANCSSDQRKKATLQMLMEEKRNGNIPGVRGRLGNLGAIDPKFDVAISTTCGQLDMIVCDTWETINKCLEFIEQHNLDRTTFVACDRIEYLRDKMQKIKTPEDTPRLFDLIECGNNEEIKLAFYYCLRDTLIVH</sequence>
<proteinExistence type="predicted"/>
<keyword evidence="1" id="KW-0547">Nucleotide-binding</keyword>
<dbReference type="InterPro" id="IPR010935">
    <property type="entry name" value="SMC_hinge"/>
</dbReference>
<evidence type="ECO:0000256" key="1">
    <source>
        <dbReference type="ARBA" id="ARBA00022741"/>
    </source>
</evidence>
<dbReference type="SMART" id="SM00968">
    <property type="entry name" value="SMC_hinge"/>
    <property type="match status" value="1"/>
</dbReference>
<protein>
    <submittedName>
        <fullName evidence="7">SMC hinge domain-containing protein</fullName>
    </submittedName>
</protein>
<evidence type="ECO:0000256" key="4">
    <source>
        <dbReference type="SAM" id="Coils"/>
    </source>
</evidence>
<keyword evidence="4" id="KW-0175">Coiled coil</keyword>
<keyword evidence="3" id="KW-0539">Nucleus</keyword>
<dbReference type="GO" id="GO:0000796">
    <property type="term" value="C:condensin complex"/>
    <property type="evidence" value="ECO:0007669"/>
    <property type="project" value="TreeGrafter"/>
</dbReference>
<feature type="coiled-coil region" evidence="4">
    <location>
        <begin position="9"/>
        <end position="113"/>
    </location>
</feature>
<evidence type="ECO:0000313" key="7">
    <source>
        <dbReference type="WBParaSite" id="PDA_v2.g15569.t1"/>
    </source>
</evidence>
<dbReference type="SUPFAM" id="SSF75553">
    <property type="entry name" value="Smc hinge domain"/>
    <property type="match status" value="1"/>
</dbReference>
<evidence type="ECO:0000256" key="3">
    <source>
        <dbReference type="ARBA" id="ARBA00023242"/>
    </source>
</evidence>
<reference evidence="7" key="1">
    <citation type="submission" date="2022-11" db="UniProtKB">
        <authorList>
            <consortium name="WormBaseParasite"/>
        </authorList>
    </citation>
    <scope>IDENTIFICATION</scope>
</reference>
<dbReference type="WBParaSite" id="PDA_v2.g15569.t1">
    <property type="protein sequence ID" value="PDA_v2.g15569.t1"/>
    <property type="gene ID" value="PDA_v2.g15569"/>
</dbReference>
<evidence type="ECO:0000313" key="6">
    <source>
        <dbReference type="Proteomes" id="UP000887578"/>
    </source>
</evidence>
<dbReference type="Gene3D" id="1.20.1060.20">
    <property type="match status" value="1"/>
</dbReference>
<feature type="domain" description="SMC hinge" evidence="5">
    <location>
        <begin position="158"/>
        <end position="265"/>
    </location>
</feature>
<accession>A0A914PBP2</accession>
<dbReference type="PANTHER" id="PTHR18937:SF172">
    <property type="entry name" value="STRUCTURAL MAINTENANCE OF CHROMOSOMES PROTEIN"/>
    <property type="match status" value="1"/>
</dbReference>
<organism evidence="6 7">
    <name type="scientific">Panagrolaimus davidi</name>
    <dbReference type="NCBI Taxonomy" id="227884"/>
    <lineage>
        <taxon>Eukaryota</taxon>
        <taxon>Metazoa</taxon>
        <taxon>Ecdysozoa</taxon>
        <taxon>Nematoda</taxon>
        <taxon>Chromadorea</taxon>
        <taxon>Rhabditida</taxon>
        <taxon>Tylenchina</taxon>
        <taxon>Panagrolaimomorpha</taxon>
        <taxon>Panagrolaimoidea</taxon>
        <taxon>Panagrolaimidae</taxon>
        <taxon>Panagrolaimus</taxon>
    </lineage>
</organism>
<evidence type="ECO:0000256" key="2">
    <source>
        <dbReference type="ARBA" id="ARBA00022840"/>
    </source>
</evidence>
<dbReference type="GO" id="GO:0007076">
    <property type="term" value="P:mitotic chromosome condensation"/>
    <property type="evidence" value="ECO:0007669"/>
    <property type="project" value="TreeGrafter"/>
</dbReference>
<dbReference type="AlphaFoldDB" id="A0A914PBP2"/>